<feature type="region of interest" description="Disordered" evidence="2">
    <location>
        <begin position="40"/>
        <end position="71"/>
    </location>
</feature>
<accession>A0A915Q4D7</accession>
<evidence type="ECO:0000313" key="3">
    <source>
        <dbReference type="Proteomes" id="UP000887581"/>
    </source>
</evidence>
<evidence type="ECO:0000256" key="2">
    <source>
        <dbReference type="SAM" id="MobiDB-lite"/>
    </source>
</evidence>
<name>A0A915Q4D7_9BILA</name>
<organism evidence="3 4">
    <name type="scientific">Setaria digitata</name>
    <dbReference type="NCBI Taxonomy" id="48799"/>
    <lineage>
        <taxon>Eukaryota</taxon>
        <taxon>Metazoa</taxon>
        <taxon>Ecdysozoa</taxon>
        <taxon>Nematoda</taxon>
        <taxon>Chromadorea</taxon>
        <taxon>Rhabditida</taxon>
        <taxon>Spirurina</taxon>
        <taxon>Spiruromorpha</taxon>
        <taxon>Filarioidea</taxon>
        <taxon>Setariidae</taxon>
        <taxon>Setaria</taxon>
    </lineage>
</organism>
<keyword evidence="1" id="KW-0175">Coiled coil</keyword>
<feature type="compositionally biased region" description="Polar residues" evidence="2">
    <location>
        <begin position="56"/>
        <end position="71"/>
    </location>
</feature>
<evidence type="ECO:0000313" key="4">
    <source>
        <dbReference type="WBParaSite" id="sdigi.contig90.g4074.t1"/>
    </source>
</evidence>
<keyword evidence="3" id="KW-1185">Reference proteome</keyword>
<evidence type="ECO:0000256" key="1">
    <source>
        <dbReference type="SAM" id="Coils"/>
    </source>
</evidence>
<feature type="coiled-coil region" evidence="1">
    <location>
        <begin position="7"/>
        <end position="34"/>
    </location>
</feature>
<protein>
    <submittedName>
        <fullName evidence="4">Uncharacterized protein</fullName>
    </submittedName>
</protein>
<dbReference type="WBParaSite" id="sdigi.contig90.g4074.t1">
    <property type="protein sequence ID" value="sdigi.contig90.g4074.t1"/>
    <property type="gene ID" value="sdigi.contig90.g4074"/>
</dbReference>
<reference evidence="4" key="1">
    <citation type="submission" date="2022-11" db="UniProtKB">
        <authorList>
            <consortium name="WormBaseParasite"/>
        </authorList>
    </citation>
    <scope>IDENTIFICATION</scope>
</reference>
<sequence>MFLIAKIVRGRRLLQELEAEAEKKATERAVVAETTATTLRRSGMGSRTVEVGQSEAGPSNATSTHTTSMSPTCRSVLHFSSLLLSDTSRIP</sequence>
<proteinExistence type="predicted"/>
<dbReference type="AlphaFoldDB" id="A0A915Q4D7"/>
<dbReference type="Proteomes" id="UP000887581">
    <property type="component" value="Unplaced"/>
</dbReference>